<reference evidence="1" key="1">
    <citation type="journal article" date="2023" name="G3 (Bethesda)">
        <title>A reference genome for the long-term kleptoplast-retaining sea slug Elysia crispata morphotype clarki.</title>
        <authorList>
            <person name="Eastman K.E."/>
            <person name="Pendleton A.L."/>
            <person name="Shaikh M.A."/>
            <person name="Suttiyut T."/>
            <person name="Ogas R."/>
            <person name="Tomko P."/>
            <person name="Gavelis G."/>
            <person name="Widhalm J.R."/>
            <person name="Wisecaver J.H."/>
        </authorList>
    </citation>
    <scope>NUCLEOTIDE SEQUENCE</scope>
    <source>
        <strain evidence="1">ECLA1</strain>
    </source>
</reference>
<dbReference type="EMBL" id="JAWDGP010001139">
    <property type="protein sequence ID" value="KAK3794135.1"/>
    <property type="molecule type" value="Genomic_DNA"/>
</dbReference>
<name>A0AAE1AUA9_9GAST</name>
<proteinExistence type="predicted"/>
<dbReference type="Proteomes" id="UP001283361">
    <property type="component" value="Unassembled WGS sequence"/>
</dbReference>
<comment type="caution">
    <text evidence="1">The sequence shown here is derived from an EMBL/GenBank/DDBJ whole genome shotgun (WGS) entry which is preliminary data.</text>
</comment>
<evidence type="ECO:0000313" key="1">
    <source>
        <dbReference type="EMBL" id="KAK3794135.1"/>
    </source>
</evidence>
<evidence type="ECO:0000313" key="2">
    <source>
        <dbReference type="Proteomes" id="UP001283361"/>
    </source>
</evidence>
<organism evidence="1 2">
    <name type="scientific">Elysia crispata</name>
    <name type="common">lettuce slug</name>
    <dbReference type="NCBI Taxonomy" id="231223"/>
    <lineage>
        <taxon>Eukaryota</taxon>
        <taxon>Metazoa</taxon>
        <taxon>Spiralia</taxon>
        <taxon>Lophotrochozoa</taxon>
        <taxon>Mollusca</taxon>
        <taxon>Gastropoda</taxon>
        <taxon>Heterobranchia</taxon>
        <taxon>Euthyneura</taxon>
        <taxon>Panpulmonata</taxon>
        <taxon>Sacoglossa</taxon>
        <taxon>Placobranchoidea</taxon>
        <taxon>Plakobranchidae</taxon>
        <taxon>Elysia</taxon>
    </lineage>
</organism>
<accession>A0AAE1AUA9</accession>
<keyword evidence="2" id="KW-1185">Reference proteome</keyword>
<sequence>MVFKSEFYGGSRLLTPLADKVGMPIDQRIYARAPCLARMLRHAYLTVSWRVEQSAKFPGMPHCLLSLHSALPGWFVRSTRMRSPRTNVGQFYRAERRWWKDLHVVFFL</sequence>
<dbReference type="AlphaFoldDB" id="A0AAE1AUA9"/>
<gene>
    <name evidence="1" type="ORF">RRG08_059564</name>
</gene>
<protein>
    <submittedName>
        <fullName evidence="1">Uncharacterized protein</fullName>
    </submittedName>
</protein>